<dbReference type="EMBL" id="QFYQ01000001">
    <property type="protein sequence ID" value="RAK55481.1"/>
    <property type="molecule type" value="Genomic_DNA"/>
</dbReference>
<dbReference type="InterPro" id="IPR013766">
    <property type="entry name" value="Thioredoxin_domain"/>
</dbReference>
<dbReference type="PROSITE" id="PS51257">
    <property type="entry name" value="PROKAR_LIPOPROTEIN"/>
    <property type="match status" value="1"/>
</dbReference>
<evidence type="ECO:0000259" key="2">
    <source>
        <dbReference type="PROSITE" id="PS51352"/>
    </source>
</evidence>
<dbReference type="GO" id="GO:0016491">
    <property type="term" value="F:oxidoreductase activity"/>
    <property type="evidence" value="ECO:0007669"/>
    <property type="project" value="InterPro"/>
</dbReference>
<keyword evidence="1" id="KW-0732">Signal</keyword>
<dbReference type="CDD" id="cd03023">
    <property type="entry name" value="DsbA_Com1_like"/>
    <property type="match status" value="1"/>
</dbReference>
<dbReference type="Gene3D" id="3.40.30.10">
    <property type="entry name" value="Glutaredoxin"/>
    <property type="match status" value="1"/>
</dbReference>
<evidence type="ECO:0000313" key="4">
    <source>
        <dbReference type="Proteomes" id="UP000249254"/>
    </source>
</evidence>
<dbReference type="OrthoDB" id="9780147at2"/>
<reference evidence="4" key="1">
    <citation type="submission" date="2018-05" db="EMBL/GenBank/DDBJ databases">
        <authorList>
            <person name="Li X."/>
        </authorList>
    </citation>
    <scope>NUCLEOTIDE SEQUENCE [LARGE SCALE GENOMIC DNA]</scope>
    <source>
        <strain evidence="4">LX32</strain>
    </source>
</reference>
<dbReference type="Proteomes" id="UP000249254">
    <property type="component" value="Unassembled WGS sequence"/>
</dbReference>
<protein>
    <submittedName>
        <fullName evidence="3">DsbA family protein</fullName>
    </submittedName>
</protein>
<dbReference type="Pfam" id="PF01323">
    <property type="entry name" value="DSBA"/>
    <property type="match status" value="1"/>
</dbReference>
<feature type="signal peptide" evidence="1">
    <location>
        <begin position="1"/>
        <end position="21"/>
    </location>
</feature>
<dbReference type="InterPro" id="IPR051470">
    <property type="entry name" value="Thiol:disulfide_interchange"/>
</dbReference>
<dbReference type="PANTHER" id="PTHR35272:SF3">
    <property type="entry name" value="THIOL:DISULFIDE INTERCHANGE PROTEIN DSBC"/>
    <property type="match status" value="1"/>
</dbReference>
<dbReference type="RefSeq" id="WP_111529229.1">
    <property type="nucleotide sequence ID" value="NZ_JBHRSG010000003.1"/>
</dbReference>
<evidence type="ECO:0000313" key="3">
    <source>
        <dbReference type="EMBL" id="RAK55481.1"/>
    </source>
</evidence>
<dbReference type="AlphaFoldDB" id="A0A328AM24"/>
<organism evidence="3 4">
    <name type="scientific">Phenylobacterium soli</name>
    <dbReference type="NCBI Taxonomy" id="2170551"/>
    <lineage>
        <taxon>Bacteria</taxon>
        <taxon>Pseudomonadati</taxon>
        <taxon>Pseudomonadota</taxon>
        <taxon>Alphaproteobacteria</taxon>
        <taxon>Caulobacterales</taxon>
        <taxon>Caulobacteraceae</taxon>
        <taxon>Phenylobacterium</taxon>
    </lineage>
</organism>
<sequence length="240" mass="25666">MKFALLAAAGAAIALSGCQKADDAAFGKRVHDYLMAHPEVIQQAAQKLQEKQAAEAAKASTDAISKYRAQLERDPRDAVLNPNGKITVVEFFDYRCGYCKLAAPEVVKLVEQNPDVRVVFKQFPIFGEVSDTAAKIALTPAAKAKALPLYKSWMAEKALDEALVDRDLAAVGIDPAQARKAAADPAIERQILDTRALATALKIEGTPAFIVGDTLIPGADLDALRRAVKIARDGGLKTPS</sequence>
<dbReference type="PROSITE" id="PS51352">
    <property type="entry name" value="THIOREDOXIN_2"/>
    <property type="match status" value="1"/>
</dbReference>
<dbReference type="InterPro" id="IPR001853">
    <property type="entry name" value="DSBA-like_thioredoxin_dom"/>
</dbReference>
<comment type="caution">
    <text evidence="3">The sequence shown here is derived from an EMBL/GenBank/DDBJ whole genome shotgun (WGS) entry which is preliminary data.</text>
</comment>
<gene>
    <name evidence="3" type="ORF">DJ017_13635</name>
</gene>
<dbReference type="PANTHER" id="PTHR35272">
    <property type="entry name" value="THIOL:DISULFIDE INTERCHANGE PROTEIN DSBC-RELATED"/>
    <property type="match status" value="1"/>
</dbReference>
<dbReference type="Pfam" id="PF18312">
    <property type="entry name" value="ScsC_N"/>
    <property type="match status" value="1"/>
</dbReference>
<name>A0A328AM24_9CAUL</name>
<proteinExistence type="predicted"/>
<dbReference type="SUPFAM" id="SSF52833">
    <property type="entry name" value="Thioredoxin-like"/>
    <property type="match status" value="1"/>
</dbReference>
<feature type="chain" id="PRO_5016450198" evidence="1">
    <location>
        <begin position="22"/>
        <end position="240"/>
    </location>
</feature>
<dbReference type="InterPro" id="IPR041205">
    <property type="entry name" value="ScsC_N"/>
</dbReference>
<dbReference type="InterPro" id="IPR036249">
    <property type="entry name" value="Thioredoxin-like_sf"/>
</dbReference>
<accession>A0A328AM24</accession>
<feature type="domain" description="Thioredoxin" evidence="2">
    <location>
        <begin position="48"/>
        <end position="233"/>
    </location>
</feature>
<evidence type="ECO:0000256" key="1">
    <source>
        <dbReference type="SAM" id="SignalP"/>
    </source>
</evidence>
<keyword evidence="4" id="KW-1185">Reference proteome</keyword>